<dbReference type="AlphaFoldDB" id="A0AAD4Q2E1"/>
<organism evidence="1 2">
    <name type="scientific">Lactarius akahatsu</name>
    <dbReference type="NCBI Taxonomy" id="416441"/>
    <lineage>
        <taxon>Eukaryota</taxon>
        <taxon>Fungi</taxon>
        <taxon>Dikarya</taxon>
        <taxon>Basidiomycota</taxon>
        <taxon>Agaricomycotina</taxon>
        <taxon>Agaricomycetes</taxon>
        <taxon>Russulales</taxon>
        <taxon>Russulaceae</taxon>
        <taxon>Lactarius</taxon>
    </lineage>
</organism>
<accession>A0AAD4Q2E1</accession>
<feature type="non-terminal residue" evidence="1">
    <location>
        <position position="125"/>
    </location>
</feature>
<reference evidence="1" key="1">
    <citation type="submission" date="2022-01" db="EMBL/GenBank/DDBJ databases">
        <title>Comparative genomics reveals a dynamic genome evolution in the ectomycorrhizal milk-cap (Lactarius) mushrooms.</title>
        <authorList>
            <consortium name="DOE Joint Genome Institute"/>
            <person name="Lebreton A."/>
            <person name="Tang N."/>
            <person name="Kuo A."/>
            <person name="LaButti K."/>
            <person name="Drula E."/>
            <person name="Barry K."/>
            <person name="Clum A."/>
            <person name="Lipzen A."/>
            <person name="Mousain D."/>
            <person name="Ng V."/>
            <person name="Wang R."/>
            <person name="Wang X."/>
            <person name="Dai Y."/>
            <person name="Henrissat B."/>
            <person name="Grigoriev I.V."/>
            <person name="Guerin-Laguette A."/>
            <person name="Yu F."/>
            <person name="Martin F.M."/>
        </authorList>
    </citation>
    <scope>NUCLEOTIDE SEQUENCE</scope>
    <source>
        <strain evidence="1">QP</strain>
    </source>
</reference>
<dbReference type="EMBL" id="JAKELL010000245">
    <property type="protein sequence ID" value="KAH8978159.1"/>
    <property type="molecule type" value="Genomic_DNA"/>
</dbReference>
<keyword evidence="2" id="KW-1185">Reference proteome</keyword>
<gene>
    <name evidence="1" type="ORF">EDB92DRAFT_1768322</name>
</gene>
<feature type="non-terminal residue" evidence="1">
    <location>
        <position position="1"/>
    </location>
</feature>
<name>A0AAD4Q2E1_9AGAM</name>
<protein>
    <submittedName>
        <fullName evidence="1">Uncharacterized protein</fullName>
    </submittedName>
</protein>
<sequence>LSALRNSVDFIKGICSATLDNDCVPIDVRERLQSPISEPLLIDKGLRLCLDLYLATTTTGSQALYTNVCKALKRYSPDTDTLSYDQFKRKITELTGVVSVMTDMCYNSCVAFTGPFSGLDACPEC</sequence>
<dbReference type="Proteomes" id="UP001201163">
    <property type="component" value="Unassembled WGS sequence"/>
</dbReference>
<proteinExistence type="predicted"/>
<comment type="caution">
    <text evidence="1">The sequence shown here is derived from an EMBL/GenBank/DDBJ whole genome shotgun (WGS) entry which is preliminary data.</text>
</comment>
<evidence type="ECO:0000313" key="1">
    <source>
        <dbReference type="EMBL" id="KAH8978159.1"/>
    </source>
</evidence>
<evidence type="ECO:0000313" key="2">
    <source>
        <dbReference type="Proteomes" id="UP001201163"/>
    </source>
</evidence>